<organism evidence="1 2">
    <name type="scientific">Periplaneta americana</name>
    <name type="common">American cockroach</name>
    <name type="synonym">Blatta americana</name>
    <dbReference type="NCBI Taxonomy" id="6978"/>
    <lineage>
        <taxon>Eukaryota</taxon>
        <taxon>Metazoa</taxon>
        <taxon>Ecdysozoa</taxon>
        <taxon>Arthropoda</taxon>
        <taxon>Hexapoda</taxon>
        <taxon>Insecta</taxon>
        <taxon>Pterygota</taxon>
        <taxon>Neoptera</taxon>
        <taxon>Polyneoptera</taxon>
        <taxon>Dictyoptera</taxon>
        <taxon>Blattodea</taxon>
        <taxon>Blattoidea</taxon>
        <taxon>Blattidae</taxon>
        <taxon>Blattinae</taxon>
        <taxon>Periplaneta</taxon>
    </lineage>
</organism>
<proteinExistence type="predicted"/>
<keyword evidence="2" id="KW-1185">Reference proteome</keyword>
<gene>
    <name evidence="1" type="ORF">ANN_01794</name>
</gene>
<dbReference type="EMBL" id="JAJSOF020000003">
    <property type="protein sequence ID" value="KAJ4450373.1"/>
    <property type="molecule type" value="Genomic_DNA"/>
</dbReference>
<protein>
    <submittedName>
        <fullName evidence="1">Uncharacterized protein</fullName>
    </submittedName>
</protein>
<reference evidence="1 2" key="1">
    <citation type="journal article" date="2022" name="Allergy">
        <title>Genome assembly and annotation of Periplaneta americana reveal a comprehensive cockroach allergen profile.</title>
        <authorList>
            <person name="Wang L."/>
            <person name="Xiong Q."/>
            <person name="Saelim N."/>
            <person name="Wang L."/>
            <person name="Nong W."/>
            <person name="Wan A.T."/>
            <person name="Shi M."/>
            <person name="Liu X."/>
            <person name="Cao Q."/>
            <person name="Hui J.H.L."/>
            <person name="Sookrung N."/>
            <person name="Leung T.F."/>
            <person name="Tungtrongchitr A."/>
            <person name="Tsui S.K.W."/>
        </authorList>
    </citation>
    <scope>NUCLEOTIDE SEQUENCE [LARGE SCALE GENOMIC DNA]</scope>
    <source>
        <strain evidence="1">PWHHKU_190912</strain>
    </source>
</reference>
<accession>A0ABQ8TUL5</accession>
<evidence type="ECO:0000313" key="1">
    <source>
        <dbReference type="EMBL" id="KAJ4450373.1"/>
    </source>
</evidence>
<comment type="caution">
    <text evidence="1">The sequence shown here is derived from an EMBL/GenBank/DDBJ whole genome shotgun (WGS) entry which is preliminary data.</text>
</comment>
<name>A0ABQ8TUL5_PERAM</name>
<evidence type="ECO:0000313" key="2">
    <source>
        <dbReference type="Proteomes" id="UP001148838"/>
    </source>
</evidence>
<sequence>MGDSRSRETVKPILLYTVFYWVILRHCINISCYLASEWNEGDNAGEMSPGSRTESYPAFARIGLRENPGKNLNQVDVRLRGPDYIGMGATICVLSSTVHQSHTIEIRYIRAVHPVFPQYSNPAISSSGGSGTPLPLTFISCTQLHTLPHLSSDEDYGKDRMSSSLQISCVQPLELSFSPTTPKANNLATNP</sequence>
<dbReference type="Proteomes" id="UP001148838">
    <property type="component" value="Unassembled WGS sequence"/>
</dbReference>